<sequence>MALKCNEYEFLKKLADTRNGYSYFISPYKQYMMQKGGEMVMIFDIILYALRIYQVEKLGIQLDEKMIEEYLYTVHDWIEESFEEKQKTLKSRAYKIKKAM</sequence>
<accession>A0A9D1ND56</accession>
<reference evidence="1" key="2">
    <citation type="journal article" date="2021" name="PeerJ">
        <title>Extensive microbial diversity within the chicken gut microbiome revealed by metagenomics and culture.</title>
        <authorList>
            <person name="Gilroy R."/>
            <person name="Ravi A."/>
            <person name="Getino M."/>
            <person name="Pursley I."/>
            <person name="Horton D.L."/>
            <person name="Alikhan N.F."/>
            <person name="Baker D."/>
            <person name="Gharbi K."/>
            <person name="Hall N."/>
            <person name="Watson M."/>
            <person name="Adriaenssens E.M."/>
            <person name="Foster-Nyarko E."/>
            <person name="Jarju S."/>
            <person name="Secka A."/>
            <person name="Antonio M."/>
            <person name="Oren A."/>
            <person name="Chaudhuri R.R."/>
            <person name="La Ragione R."/>
            <person name="Hildebrand F."/>
            <person name="Pallen M.J."/>
        </authorList>
    </citation>
    <scope>NUCLEOTIDE SEQUENCE</scope>
    <source>
        <strain evidence="1">23406</strain>
    </source>
</reference>
<dbReference type="AlphaFoldDB" id="A0A9D1ND56"/>
<evidence type="ECO:0000313" key="1">
    <source>
        <dbReference type="EMBL" id="HIV00348.1"/>
    </source>
</evidence>
<name>A0A9D1ND56_9FIRM</name>
<comment type="caution">
    <text evidence="1">The sequence shown here is derived from an EMBL/GenBank/DDBJ whole genome shotgun (WGS) entry which is preliminary data.</text>
</comment>
<dbReference type="Proteomes" id="UP000886891">
    <property type="component" value="Unassembled WGS sequence"/>
</dbReference>
<evidence type="ECO:0000313" key="2">
    <source>
        <dbReference type="Proteomes" id="UP000886891"/>
    </source>
</evidence>
<reference evidence="1" key="1">
    <citation type="submission" date="2020-10" db="EMBL/GenBank/DDBJ databases">
        <authorList>
            <person name="Gilroy R."/>
        </authorList>
    </citation>
    <scope>NUCLEOTIDE SEQUENCE</scope>
    <source>
        <strain evidence="1">23406</strain>
    </source>
</reference>
<proteinExistence type="predicted"/>
<protein>
    <submittedName>
        <fullName evidence="1">Uncharacterized protein</fullName>
    </submittedName>
</protein>
<dbReference type="EMBL" id="DVOH01000034">
    <property type="protein sequence ID" value="HIV00348.1"/>
    <property type="molecule type" value="Genomic_DNA"/>
</dbReference>
<organism evidence="1 2">
    <name type="scientific">Candidatus Stercoripulliclostridium merdipullorum</name>
    <dbReference type="NCBI Taxonomy" id="2840952"/>
    <lineage>
        <taxon>Bacteria</taxon>
        <taxon>Bacillati</taxon>
        <taxon>Bacillota</taxon>
        <taxon>Clostridia</taxon>
        <taxon>Eubacteriales</taxon>
        <taxon>Candidatus Stercoripulliclostridium</taxon>
    </lineage>
</organism>
<gene>
    <name evidence="1" type="ORF">IAB14_04480</name>
</gene>